<evidence type="ECO:0000313" key="2">
    <source>
        <dbReference type="Proteomes" id="UP001165960"/>
    </source>
</evidence>
<evidence type="ECO:0000313" key="1">
    <source>
        <dbReference type="EMBL" id="KAJ9057108.1"/>
    </source>
</evidence>
<organism evidence="1 2">
    <name type="scientific">Entomophthora muscae</name>
    <dbReference type="NCBI Taxonomy" id="34485"/>
    <lineage>
        <taxon>Eukaryota</taxon>
        <taxon>Fungi</taxon>
        <taxon>Fungi incertae sedis</taxon>
        <taxon>Zoopagomycota</taxon>
        <taxon>Entomophthoromycotina</taxon>
        <taxon>Entomophthoromycetes</taxon>
        <taxon>Entomophthorales</taxon>
        <taxon>Entomophthoraceae</taxon>
        <taxon>Entomophthora</taxon>
    </lineage>
</organism>
<dbReference type="EMBL" id="QTSX02005826">
    <property type="protein sequence ID" value="KAJ9057108.1"/>
    <property type="molecule type" value="Genomic_DNA"/>
</dbReference>
<dbReference type="Proteomes" id="UP001165960">
    <property type="component" value="Unassembled WGS sequence"/>
</dbReference>
<sequence>MFLSNFVLALLAGSKKEEVELRPLKVMLHMGYGSLSHIKPLLEIGTVLRDRNHTVMYAVTSNYEHFNRPYNFPFITLGNSGEDKLSIRDDIKKTFSKRKHVDAASLFKTMFTKVMPIYYKTIYPRLSSVVDLEQPDVLICDFFSPACRDVAEMKGIPLITGFQSTDIFGIAPSPFITNSLDYGSITTDNLSFSQRFHDKILLPIKNLVSFHPMVRALNTVRAKYGVPPSPHPFGDFTTSLGLANTFVGFEAATSLPPHIKMVGPIESSECLSLTRGLEVFLEDHPRTMYIGFGSVVVLAEFDLHNLVVGSLNALANGSIDGVIWGLGRTTIDDFPSTFSINGSVVTSDFLYNNRHPHIQILPWAPQAAILEHKNTKLFLSHGGLESSFEAINSGTPVLCMPFLGDQPRNARKLEDAGIGKYVDRVKATPSSISKDISSMLEDPHGEIAMNVARMQTLASGRSRRKEEGADAVEEYAYTAIACRPSQTHKYGEIPCELKHLTMASRRMPYIKANLIDVYLFAIFLVLAFSLAGTKAVLKLARVIKCKFQPTVSEKRKSQ</sequence>
<accession>A0ACC2S406</accession>
<comment type="caution">
    <text evidence="1">The sequence shown here is derived from an EMBL/GenBank/DDBJ whole genome shotgun (WGS) entry which is preliminary data.</text>
</comment>
<gene>
    <name evidence="1" type="ORF">DSO57_1025755</name>
</gene>
<reference evidence="1" key="1">
    <citation type="submission" date="2022-04" db="EMBL/GenBank/DDBJ databases">
        <title>Genome of the entomopathogenic fungus Entomophthora muscae.</title>
        <authorList>
            <person name="Elya C."/>
            <person name="Lovett B.R."/>
            <person name="Lee E."/>
            <person name="Macias A.M."/>
            <person name="Hajek A.E."/>
            <person name="De Bivort B.L."/>
            <person name="Kasson M.T."/>
            <person name="De Fine Licht H.H."/>
            <person name="Stajich J.E."/>
        </authorList>
    </citation>
    <scope>NUCLEOTIDE SEQUENCE</scope>
    <source>
        <strain evidence="1">Berkeley</strain>
    </source>
</reference>
<name>A0ACC2S406_9FUNG</name>
<protein>
    <submittedName>
        <fullName evidence="1">Uncharacterized protein</fullName>
    </submittedName>
</protein>
<proteinExistence type="predicted"/>
<keyword evidence="2" id="KW-1185">Reference proteome</keyword>